<evidence type="ECO:0000256" key="3">
    <source>
        <dbReference type="ARBA" id="ARBA00022448"/>
    </source>
</evidence>
<dbReference type="InterPro" id="IPR001734">
    <property type="entry name" value="Na/solute_symporter"/>
</dbReference>
<evidence type="ECO:0000256" key="1">
    <source>
        <dbReference type="ARBA" id="ARBA00004141"/>
    </source>
</evidence>
<evidence type="ECO:0000256" key="4">
    <source>
        <dbReference type="ARBA" id="ARBA00022692"/>
    </source>
</evidence>
<evidence type="ECO:0000313" key="8">
    <source>
        <dbReference type="EMBL" id="MDK9865692.1"/>
    </source>
</evidence>
<dbReference type="GO" id="GO:0005384">
    <property type="term" value="F:manganese ion transmembrane transporter activity"/>
    <property type="evidence" value="ECO:0007669"/>
    <property type="project" value="TreeGrafter"/>
</dbReference>
<dbReference type="PROSITE" id="PS50283">
    <property type="entry name" value="NA_SOLUT_SYMP_3"/>
    <property type="match status" value="1"/>
</dbReference>
<dbReference type="Gene3D" id="1.20.1730.10">
    <property type="entry name" value="Sodium/glucose cotransporter"/>
    <property type="match status" value="1"/>
</dbReference>
<feature type="transmembrane region" description="Helical" evidence="7">
    <location>
        <begin position="376"/>
        <end position="398"/>
    </location>
</feature>
<proteinExistence type="inferred from homology"/>
<feature type="transmembrane region" description="Helical" evidence="7">
    <location>
        <begin position="276"/>
        <end position="306"/>
    </location>
</feature>
<keyword evidence="6 7" id="KW-0472">Membrane</keyword>
<dbReference type="GO" id="GO:0034755">
    <property type="term" value="P:iron ion transmembrane transport"/>
    <property type="evidence" value="ECO:0007669"/>
    <property type="project" value="TreeGrafter"/>
</dbReference>
<feature type="transmembrane region" description="Helical" evidence="7">
    <location>
        <begin position="341"/>
        <end position="364"/>
    </location>
</feature>
<reference evidence="8" key="1">
    <citation type="journal article" date="2023" name="Int. J. Mol. Sci.">
        <title>Antibiotic Resistance/Susceptibility Profiles of Staphylococcus equorum Strains from Cheese, and Genome Analysis for Antibiotic Resistance Genes.</title>
        <authorList>
            <person name="Vazquez L."/>
            <person name="Srednik M.E."/>
            <person name="Rodriguez J."/>
            <person name="Florez A.B."/>
            <person name="Mayo B."/>
        </authorList>
    </citation>
    <scope>NUCLEOTIDE SEQUENCE</scope>
    <source>
        <strain evidence="8">5A3I</strain>
    </source>
</reference>
<feature type="transmembrane region" description="Helical" evidence="7">
    <location>
        <begin position="12"/>
        <end position="30"/>
    </location>
</feature>
<feature type="transmembrane region" description="Helical" evidence="7">
    <location>
        <begin position="150"/>
        <end position="168"/>
    </location>
</feature>
<feature type="transmembrane region" description="Helical" evidence="7">
    <location>
        <begin position="318"/>
        <end position="335"/>
    </location>
</feature>
<evidence type="ECO:0000256" key="5">
    <source>
        <dbReference type="ARBA" id="ARBA00022989"/>
    </source>
</evidence>
<dbReference type="Pfam" id="PF01566">
    <property type="entry name" value="Nramp"/>
    <property type="match status" value="1"/>
</dbReference>
<dbReference type="AlphaFoldDB" id="A0AAW7AIW2"/>
<dbReference type="EMBL" id="JARGCK010000004">
    <property type="protein sequence ID" value="MDK9865692.1"/>
    <property type="molecule type" value="Genomic_DNA"/>
</dbReference>
<gene>
    <name evidence="8" type="ORF">P1A27_07030</name>
</gene>
<dbReference type="Proteomes" id="UP001174037">
    <property type="component" value="Unassembled WGS sequence"/>
</dbReference>
<protein>
    <submittedName>
        <fullName evidence="8">Nramp family divalent metal transporter</fullName>
    </submittedName>
</protein>
<comment type="similarity">
    <text evidence="2">Belongs to the sodium:solute symporter (SSF) (TC 2.A.21) family.</text>
</comment>
<dbReference type="GO" id="GO:0015086">
    <property type="term" value="F:cadmium ion transmembrane transporter activity"/>
    <property type="evidence" value="ECO:0007669"/>
    <property type="project" value="TreeGrafter"/>
</dbReference>
<keyword evidence="3" id="KW-0813">Transport</keyword>
<dbReference type="InterPro" id="IPR038377">
    <property type="entry name" value="Na/Glc_symporter_sf"/>
</dbReference>
<feature type="transmembrane region" description="Helical" evidence="7">
    <location>
        <begin position="188"/>
        <end position="206"/>
    </location>
</feature>
<name>A0AAW7AIW2_9STAP</name>
<dbReference type="PANTHER" id="PTHR11706">
    <property type="entry name" value="SOLUTE CARRIER PROTEIN FAMILY 11 MEMBER"/>
    <property type="match status" value="1"/>
</dbReference>
<feature type="transmembrane region" description="Helical" evidence="7">
    <location>
        <begin position="125"/>
        <end position="143"/>
    </location>
</feature>
<keyword evidence="4 7" id="KW-0812">Transmembrane</keyword>
<feature type="transmembrane region" description="Helical" evidence="7">
    <location>
        <begin position="227"/>
        <end position="251"/>
    </location>
</feature>
<dbReference type="GO" id="GO:0005886">
    <property type="term" value="C:plasma membrane"/>
    <property type="evidence" value="ECO:0007669"/>
    <property type="project" value="TreeGrafter"/>
</dbReference>
<sequence>MFKNAGKILRSLGPGMIITASFIGPGTVTTMTQGGAGFGYSLLWAVAFSIIATIVLQEMIIRLSLVTREGLGEAIQDLFSNKIGKLIIVWFTLIAVTIGCAAYISGDLIGTSLGASYLLNLPENWVAPVIGVIILLIGLFGNYKFLEKVMLVLMVIMGAIFITTMIAIKPDVMGILKGAFIPTIPDGSILTVIALIGTTVVPYNFFIHSTAVHERFNGVKELKFARWDTIISITVGGVISAAILISAATLIKGEEVTSVIQLAGPLEPVLGDAAPIAISIGLFAAGLSSAIASPTGAAATISSLLGWKGGMQSKKYKLVFVVIIIIGIITSALGFEPLQVLLIAQALNGMILPLVAILIFIIINKKNLMGRFTNTLWLNIIGGLVVLTVSFLGIYSLIDAITSFISG</sequence>
<evidence type="ECO:0000256" key="2">
    <source>
        <dbReference type="ARBA" id="ARBA00006434"/>
    </source>
</evidence>
<dbReference type="InterPro" id="IPR001046">
    <property type="entry name" value="NRAMP_fam"/>
</dbReference>
<organism evidence="8 9">
    <name type="scientific">Staphylococcus equorum</name>
    <dbReference type="NCBI Taxonomy" id="246432"/>
    <lineage>
        <taxon>Bacteria</taxon>
        <taxon>Bacillati</taxon>
        <taxon>Bacillota</taxon>
        <taxon>Bacilli</taxon>
        <taxon>Bacillales</taxon>
        <taxon>Staphylococcaceae</taxon>
        <taxon>Staphylococcus</taxon>
    </lineage>
</organism>
<comment type="subcellular location">
    <subcellularLocation>
        <location evidence="1">Membrane</location>
        <topology evidence="1">Multi-pass membrane protein</topology>
    </subcellularLocation>
</comment>
<dbReference type="NCBIfam" id="NF037982">
    <property type="entry name" value="Nramp_1"/>
    <property type="match status" value="1"/>
</dbReference>
<evidence type="ECO:0000256" key="6">
    <source>
        <dbReference type="ARBA" id="ARBA00023136"/>
    </source>
</evidence>
<dbReference type="PRINTS" id="PR00447">
    <property type="entry name" value="NATRESASSCMP"/>
</dbReference>
<comment type="caution">
    <text evidence="8">The sequence shown here is derived from an EMBL/GenBank/DDBJ whole genome shotgun (WGS) entry which is preliminary data.</text>
</comment>
<evidence type="ECO:0000256" key="7">
    <source>
        <dbReference type="SAM" id="Phobius"/>
    </source>
</evidence>
<dbReference type="RefSeq" id="WP_069832569.1">
    <property type="nucleotide sequence ID" value="NZ_CBCPHY010000001.1"/>
</dbReference>
<keyword evidence="5 7" id="KW-1133">Transmembrane helix</keyword>
<evidence type="ECO:0000313" key="9">
    <source>
        <dbReference type="Proteomes" id="UP001174037"/>
    </source>
</evidence>
<accession>A0AAW7AIW2</accession>
<feature type="transmembrane region" description="Helical" evidence="7">
    <location>
        <begin position="42"/>
        <end position="65"/>
    </location>
</feature>
<dbReference type="PANTHER" id="PTHR11706:SF33">
    <property type="entry name" value="NATURAL RESISTANCE-ASSOCIATED MACROPHAGE PROTEIN 2"/>
    <property type="match status" value="1"/>
</dbReference>
<reference evidence="8" key="2">
    <citation type="submission" date="2023-03" db="EMBL/GenBank/DDBJ databases">
        <authorList>
            <person name="Vazquez L."/>
            <person name="Rodriguez J."/>
            <person name="Mayo B."/>
            <person name="Florez A.B."/>
        </authorList>
    </citation>
    <scope>NUCLEOTIDE SEQUENCE</scope>
    <source>
        <strain evidence="8">5A3I</strain>
    </source>
</reference>
<feature type="transmembrane region" description="Helical" evidence="7">
    <location>
        <begin position="86"/>
        <end position="105"/>
    </location>
</feature>